<feature type="region of interest" description="Disordered" evidence="1">
    <location>
        <begin position="1"/>
        <end position="43"/>
    </location>
</feature>
<gene>
    <name evidence="2" type="ORF">UY3_16290</name>
</gene>
<protein>
    <submittedName>
        <fullName evidence="2">Uncharacterized protein</fullName>
    </submittedName>
</protein>
<dbReference type="Proteomes" id="UP000031443">
    <property type="component" value="Unassembled WGS sequence"/>
</dbReference>
<evidence type="ECO:0000256" key="1">
    <source>
        <dbReference type="SAM" id="MobiDB-lite"/>
    </source>
</evidence>
<feature type="region of interest" description="Disordered" evidence="1">
    <location>
        <begin position="60"/>
        <end position="98"/>
    </location>
</feature>
<sequence>MTSGHHPARSLVDRPAPHTTEATLSRPLSHTTEGTTEPAPDPTIVQVTSDLAERLVTNATQEQPGHIVGQNDPVPPLASSSSSSDEVVAGTSASCPPPIDQTAHQDLLRCVARNMGLQVEEAIKSEDPVVDILAPEGPSRVAFLVIKTICNNYNTLWQTPASIPPTARGVERKYFVPSKGYEFLFSYPHLCSLVVLVVNEKEHQGQQALAPKAKEAKCIDLFGRKVYAMGGLQLGIANQEAILSRYNFNSWDSMSKYKELLSTESKAEFSALVEEGKAVAKTSPQVSLDLADSAARTISSEVVMRRTAWLQASGLPLEVQQPYRTFPLRVQSCFRTRQTRGSTA</sequence>
<evidence type="ECO:0000313" key="2">
    <source>
        <dbReference type="EMBL" id="EMP26604.1"/>
    </source>
</evidence>
<dbReference type="AlphaFoldDB" id="M7APT7"/>
<organism evidence="2 3">
    <name type="scientific">Chelonia mydas</name>
    <name type="common">Green sea-turtle</name>
    <name type="synonym">Chelonia agassizi</name>
    <dbReference type="NCBI Taxonomy" id="8469"/>
    <lineage>
        <taxon>Eukaryota</taxon>
        <taxon>Metazoa</taxon>
        <taxon>Chordata</taxon>
        <taxon>Craniata</taxon>
        <taxon>Vertebrata</taxon>
        <taxon>Euteleostomi</taxon>
        <taxon>Archelosauria</taxon>
        <taxon>Testudinata</taxon>
        <taxon>Testudines</taxon>
        <taxon>Cryptodira</taxon>
        <taxon>Durocryptodira</taxon>
        <taxon>Americhelydia</taxon>
        <taxon>Chelonioidea</taxon>
        <taxon>Cheloniidae</taxon>
        <taxon>Chelonia</taxon>
    </lineage>
</organism>
<accession>M7APT7</accession>
<proteinExistence type="predicted"/>
<keyword evidence="3" id="KW-1185">Reference proteome</keyword>
<name>M7APT7_CHEMY</name>
<evidence type="ECO:0000313" key="3">
    <source>
        <dbReference type="Proteomes" id="UP000031443"/>
    </source>
</evidence>
<dbReference type="EMBL" id="KB577554">
    <property type="protein sequence ID" value="EMP26604.1"/>
    <property type="molecule type" value="Genomic_DNA"/>
</dbReference>
<dbReference type="Gene3D" id="1.10.287.3160">
    <property type="match status" value="1"/>
</dbReference>
<feature type="compositionally biased region" description="Polar residues" evidence="1">
    <location>
        <begin position="20"/>
        <end position="35"/>
    </location>
</feature>
<reference evidence="3" key="1">
    <citation type="journal article" date="2013" name="Nat. Genet.">
        <title>The draft genomes of soft-shell turtle and green sea turtle yield insights into the development and evolution of the turtle-specific body plan.</title>
        <authorList>
            <person name="Wang Z."/>
            <person name="Pascual-Anaya J."/>
            <person name="Zadissa A."/>
            <person name="Li W."/>
            <person name="Niimura Y."/>
            <person name="Huang Z."/>
            <person name="Li C."/>
            <person name="White S."/>
            <person name="Xiong Z."/>
            <person name="Fang D."/>
            <person name="Wang B."/>
            <person name="Ming Y."/>
            <person name="Chen Y."/>
            <person name="Zheng Y."/>
            <person name="Kuraku S."/>
            <person name="Pignatelli M."/>
            <person name="Herrero J."/>
            <person name="Beal K."/>
            <person name="Nozawa M."/>
            <person name="Li Q."/>
            <person name="Wang J."/>
            <person name="Zhang H."/>
            <person name="Yu L."/>
            <person name="Shigenobu S."/>
            <person name="Wang J."/>
            <person name="Liu J."/>
            <person name="Flicek P."/>
            <person name="Searle S."/>
            <person name="Wang J."/>
            <person name="Kuratani S."/>
            <person name="Yin Y."/>
            <person name="Aken B."/>
            <person name="Zhang G."/>
            <person name="Irie N."/>
        </authorList>
    </citation>
    <scope>NUCLEOTIDE SEQUENCE [LARGE SCALE GENOMIC DNA]</scope>
</reference>